<dbReference type="SMART" id="SM00387">
    <property type="entry name" value="HATPase_c"/>
    <property type="match status" value="1"/>
</dbReference>
<dbReference type="SUPFAM" id="SSF47384">
    <property type="entry name" value="Homodimeric domain of signal transducing histidine kinase"/>
    <property type="match status" value="1"/>
</dbReference>
<keyword evidence="14" id="KW-1185">Reference proteome</keyword>
<keyword evidence="9" id="KW-0902">Two-component regulatory system</keyword>
<dbReference type="InterPro" id="IPR003661">
    <property type="entry name" value="HisK_dim/P_dom"/>
</dbReference>
<dbReference type="InterPro" id="IPR005467">
    <property type="entry name" value="His_kinase_dom"/>
</dbReference>
<feature type="domain" description="Histidine kinase" evidence="12">
    <location>
        <begin position="236"/>
        <end position="451"/>
    </location>
</feature>
<evidence type="ECO:0000256" key="4">
    <source>
        <dbReference type="ARBA" id="ARBA00022553"/>
    </source>
</evidence>
<dbReference type="PRINTS" id="PR00344">
    <property type="entry name" value="BCTRLSENSOR"/>
</dbReference>
<comment type="catalytic activity">
    <reaction evidence="1">
        <text>ATP + protein L-histidine = ADP + protein N-phospho-L-histidine.</text>
        <dbReference type="EC" id="2.7.13.3"/>
    </reaction>
</comment>
<dbReference type="AlphaFoldDB" id="A0A9X2MI17"/>
<accession>A0A9X2MI17</accession>
<keyword evidence="4" id="KW-0597">Phosphoprotein</keyword>
<organism evidence="13 14">
    <name type="scientific">Anaerosalibacter massiliensis</name>
    <dbReference type="NCBI Taxonomy" id="1347392"/>
    <lineage>
        <taxon>Bacteria</taxon>
        <taxon>Bacillati</taxon>
        <taxon>Bacillota</taxon>
        <taxon>Tissierellia</taxon>
        <taxon>Tissierellales</taxon>
        <taxon>Sporanaerobacteraceae</taxon>
        <taxon>Anaerosalibacter</taxon>
    </lineage>
</organism>
<dbReference type="InterPro" id="IPR050398">
    <property type="entry name" value="HssS/ArlS-like"/>
</dbReference>
<evidence type="ECO:0000256" key="11">
    <source>
        <dbReference type="SAM" id="Phobius"/>
    </source>
</evidence>
<dbReference type="CDD" id="cd00082">
    <property type="entry name" value="HisKA"/>
    <property type="match status" value="1"/>
</dbReference>
<reference evidence="13" key="1">
    <citation type="submission" date="2022-07" db="EMBL/GenBank/DDBJ databases">
        <title>Enhanced cultured diversity of the mouse gut microbiota enables custom-made synthetic communities.</title>
        <authorList>
            <person name="Afrizal A."/>
        </authorList>
    </citation>
    <scope>NUCLEOTIDE SEQUENCE</scope>
    <source>
        <strain evidence="13">DSM 29482</strain>
    </source>
</reference>
<dbReference type="InterPro" id="IPR036097">
    <property type="entry name" value="HisK_dim/P_sf"/>
</dbReference>
<dbReference type="PANTHER" id="PTHR45528">
    <property type="entry name" value="SENSOR HISTIDINE KINASE CPXA"/>
    <property type="match status" value="1"/>
</dbReference>
<dbReference type="SUPFAM" id="SSF55874">
    <property type="entry name" value="ATPase domain of HSP90 chaperone/DNA topoisomerase II/histidine kinase"/>
    <property type="match status" value="1"/>
</dbReference>
<dbReference type="Pfam" id="PF02518">
    <property type="entry name" value="HATPase_c"/>
    <property type="match status" value="1"/>
</dbReference>
<dbReference type="EMBL" id="JANJZL010000004">
    <property type="protein sequence ID" value="MCR2044064.1"/>
    <property type="molecule type" value="Genomic_DNA"/>
</dbReference>
<evidence type="ECO:0000256" key="5">
    <source>
        <dbReference type="ARBA" id="ARBA00022679"/>
    </source>
</evidence>
<evidence type="ECO:0000256" key="1">
    <source>
        <dbReference type="ARBA" id="ARBA00000085"/>
    </source>
</evidence>
<evidence type="ECO:0000256" key="3">
    <source>
        <dbReference type="ARBA" id="ARBA00012438"/>
    </source>
</evidence>
<dbReference type="PANTHER" id="PTHR45528:SF8">
    <property type="entry name" value="HISTIDINE KINASE"/>
    <property type="match status" value="1"/>
</dbReference>
<dbReference type="InterPro" id="IPR004358">
    <property type="entry name" value="Sig_transdc_His_kin-like_C"/>
</dbReference>
<keyword evidence="8 11" id="KW-1133">Transmembrane helix</keyword>
<dbReference type="SMART" id="SM00388">
    <property type="entry name" value="HisKA"/>
    <property type="match status" value="1"/>
</dbReference>
<evidence type="ECO:0000256" key="2">
    <source>
        <dbReference type="ARBA" id="ARBA00004141"/>
    </source>
</evidence>
<name>A0A9X2MI17_9FIRM</name>
<dbReference type="Gene3D" id="6.10.340.10">
    <property type="match status" value="1"/>
</dbReference>
<keyword evidence="10 11" id="KW-0472">Membrane</keyword>
<dbReference type="EC" id="2.7.13.3" evidence="3"/>
<proteinExistence type="predicted"/>
<evidence type="ECO:0000259" key="12">
    <source>
        <dbReference type="PROSITE" id="PS50109"/>
    </source>
</evidence>
<protein>
    <recommendedName>
        <fullName evidence="3">histidine kinase</fullName>
        <ecNumber evidence="3">2.7.13.3</ecNumber>
    </recommendedName>
</protein>
<evidence type="ECO:0000313" key="14">
    <source>
        <dbReference type="Proteomes" id="UP001142078"/>
    </source>
</evidence>
<dbReference type="PROSITE" id="PS50109">
    <property type="entry name" value="HIS_KIN"/>
    <property type="match status" value="1"/>
</dbReference>
<comment type="caution">
    <text evidence="13">The sequence shown here is derived from an EMBL/GenBank/DDBJ whole genome shotgun (WGS) entry which is preliminary data.</text>
</comment>
<gene>
    <name evidence="13" type="ORF">NSA23_08015</name>
</gene>
<keyword evidence="7 13" id="KW-0418">Kinase</keyword>
<dbReference type="Gene3D" id="1.10.287.130">
    <property type="match status" value="1"/>
</dbReference>
<evidence type="ECO:0000256" key="9">
    <source>
        <dbReference type="ARBA" id="ARBA00023012"/>
    </source>
</evidence>
<evidence type="ECO:0000256" key="10">
    <source>
        <dbReference type="ARBA" id="ARBA00023136"/>
    </source>
</evidence>
<evidence type="ECO:0000256" key="8">
    <source>
        <dbReference type="ARBA" id="ARBA00022989"/>
    </source>
</evidence>
<evidence type="ECO:0000313" key="13">
    <source>
        <dbReference type="EMBL" id="MCR2044064.1"/>
    </source>
</evidence>
<feature type="transmembrane region" description="Helical" evidence="11">
    <location>
        <begin position="12"/>
        <end position="34"/>
    </location>
</feature>
<dbReference type="GO" id="GO:0000155">
    <property type="term" value="F:phosphorelay sensor kinase activity"/>
    <property type="evidence" value="ECO:0007669"/>
    <property type="project" value="InterPro"/>
</dbReference>
<sequence length="452" mass="51494">MGLKKGTKLRTIFIKYIISLGIFIIVLIMVNYYLFSVVSFGVYPANYSEKIIQNNFEKLKNTPKVTMDLLTPMCSFGVYSNDGHYLYGNFSDKDKKVKWENYRQGTRSTGYIISIEREEGILIINYPLTMQYKSEKMRRVLPNAEITIVFLFFLELIAIIILWSNRFAKKINSELKSLLLATEKIEEQDLDFNIGASNIKEIDMVLQGIDKMKSSLKTALEEQWIIEQQRQEQISALAHDVKTPLTVVKGNVGLLAETDMTKEQKTYCHYIEESSGQMEKYIQNLLAITKKEVAHENSNEIICIINILNFLKEQGMALGKAKNIDIISKMNIEENLYIKGHKNELHRALMNIIANAVDFSPNNSIITINSVVDNSQLIIQVIDQGEGFSEKMLKYGKEQLSMGNESRTKNGHYGLGLYIADTIIKKHHGELILSNSMNGGGLVTVKIPIYKE</sequence>
<dbReference type="Pfam" id="PF00512">
    <property type="entry name" value="HisKA"/>
    <property type="match status" value="1"/>
</dbReference>
<dbReference type="Proteomes" id="UP001142078">
    <property type="component" value="Unassembled WGS sequence"/>
</dbReference>
<dbReference type="OrthoDB" id="84942at2"/>
<dbReference type="GO" id="GO:0005886">
    <property type="term" value="C:plasma membrane"/>
    <property type="evidence" value="ECO:0007669"/>
    <property type="project" value="TreeGrafter"/>
</dbReference>
<comment type="subcellular location">
    <subcellularLocation>
        <location evidence="2">Membrane</location>
        <topology evidence="2">Multi-pass membrane protein</topology>
    </subcellularLocation>
</comment>
<feature type="transmembrane region" description="Helical" evidence="11">
    <location>
        <begin position="146"/>
        <end position="163"/>
    </location>
</feature>
<dbReference type="RefSeq" id="WP_042682940.1">
    <property type="nucleotide sequence ID" value="NZ_CABKTM010000049.1"/>
</dbReference>
<dbReference type="InterPro" id="IPR003594">
    <property type="entry name" value="HATPase_dom"/>
</dbReference>
<dbReference type="Gene3D" id="3.30.565.10">
    <property type="entry name" value="Histidine kinase-like ATPase, C-terminal domain"/>
    <property type="match status" value="1"/>
</dbReference>
<evidence type="ECO:0000256" key="7">
    <source>
        <dbReference type="ARBA" id="ARBA00022777"/>
    </source>
</evidence>
<dbReference type="InterPro" id="IPR036890">
    <property type="entry name" value="HATPase_C_sf"/>
</dbReference>
<keyword evidence="5" id="KW-0808">Transferase</keyword>
<evidence type="ECO:0000256" key="6">
    <source>
        <dbReference type="ARBA" id="ARBA00022692"/>
    </source>
</evidence>
<keyword evidence="6 11" id="KW-0812">Transmembrane</keyword>